<organism evidence="2 3">
    <name type="scientific">Paragonimus heterotremus</name>
    <dbReference type="NCBI Taxonomy" id="100268"/>
    <lineage>
        <taxon>Eukaryota</taxon>
        <taxon>Metazoa</taxon>
        <taxon>Spiralia</taxon>
        <taxon>Lophotrochozoa</taxon>
        <taxon>Platyhelminthes</taxon>
        <taxon>Trematoda</taxon>
        <taxon>Digenea</taxon>
        <taxon>Plagiorchiida</taxon>
        <taxon>Troglotremata</taxon>
        <taxon>Troglotrematidae</taxon>
        <taxon>Paragonimus</taxon>
    </lineage>
</organism>
<dbReference type="Gene3D" id="2.10.90.10">
    <property type="entry name" value="Cystine-knot cytokines"/>
    <property type="match status" value="1"/>
</dbReference>
<feature type="transmembrane region" description="Helical" evidence="1">
    <location>
        <begin position="12"/>
        <end position="28"/>
    </location>
</feature>
<dbReference type="EMBL" id="LUCH01001146">
    <property type="protein sequence ID" value="KAF5403577.1"/>
    <property type="molecule type" value="Genomic_DNA"/>
</dbReference>
<name>A0A8J4SRM1_9TREM</name>
<comment type="caution">
    <text evidence="2">The sequence shown here is derived from an EMBL/GenBank/DDBJ whole genome shotgun (WGS) entry which is preliminary data.</text>
</comment>
<keyword evidence="1" id="KW-1133">Transmembrane helix</keyword>
<evidence type="ECO:0008006" key="4">
    <source>
        <dbReference type="Google" id="ProtNLM"/>
    </source>
</evidence>
<keyword evidence="1" id="KW-0812">Transmembrane</keyword>
<reference evidence="2" key="1">
    <citation type="submission" date="2019-05" db="EMBL/GenBank/DDBJ databases">
        <title>Annotation for the trematode Paragonimus heterotremus.</title>
        <authorList>
            <person name="Choi Y.-J."/>
        </authorList>
    </citation>
    <scope>NUCLEOTIDE SEQUENCE</scope>
    <source>
        <strain evidence="2">LC</strain>
    </source>
</reference>
<dbReference type="OrthoDB" id="5948587at2759"/>
<keyword evidence="3" id="KW-1185">Reference proteome</keyword>
<dbReference type="InterPro" id="IPR029034">
    <property type="entry name" value="Cystine-knot_cytokine"/>
</dbReference>
<accession>A0A8J4SRM1</accession>
<sequence>MFLQTKTNAKELYMTFLFASIIVVLYAVRTQAGESTESESGQTDHIVQDSLLVQLLTALRDEPKTLSLEEVNALRRSTPVAVERYVRLMNNPGLLEDLSLNRISKNTFEDLQKSVSFLEIGQCRTSESELTQTCLVIRRRINFPRNNPVVFSRLSTLLVPWIDPTKLALTAYSVDSPEKQSEQIFQLDNSSHLFGTYVASRMHKQEVRWDVTELIMDLQRHRNASSFPLILKVNCLDHDCRFSPDSWRLYTHPAFSVYNPRDNTHNLLLNQYFTGLNDKEREILYNSMPCCAANETSPFTIVYKTRDNVLVTDTLQKAVKMSCACG</sequence>
<gene>
    <name evidence="2" type="ORF">PHET_02987</name>
</gene>
<dbReference type="Proteomes" id="UP000748531">
    <property type="component" value="Unassembled WGS sequence"/>
</dbReference>
<proteinExistence type="predicted"/>
<evidence type="ECO:0000256" key="1">
    <source>
        <dbReference type="SAM" id="Phobius"/>
    </source>
</evidence>
<protein>
    <recommendedName>
        <fullName evidence="4">TGF-beta family profile domain-containing protein</fullName>
    </recommendedName>
</protein>
<dbReference type="AlphaFoldDB" id="A0A8J4SRM1"/>
<evidence type="ECO:0000313" key="2">
    <source>
        <dbReference type="EMBL" id="KAF5403577.1"/>
    </source>
</evidence>
<keyword evidence="1" id="KW-0472">Membrane</keyword>
<evidence type="ECO:0000313" key="3">
    <source>
        <dbReference type="Proteomes" id="UP000748531"/>
    </source>
</evidence>